<organism evidence="5 6">
    <name type="scientific">Sphingobacterium phlebotomi</name>
    <dbReference type="NCBI Taxonomy" id="2605433"/>
    <lineage>
        <taxon>Bacteria</taxon>
        <taxon>Pseudomonadati</taxon>
        <taxon>Bacteroidota</taxon>
        <taxon>Sphingobacteriia</taxon>
        <taxon>Sphingobacteriales</taxon>
        <taxon>Sphingobacteriaceae</taxon>
        <taxon>Sphingobacterium</taxon>
    </lineage>
</organism>
<evidence type="ECO:0000259" key="4">
    <source>
        <dbReference type="PROSITE" id="PS01124"/>
    </source>
</evidence>
<evidence type="ECO:0000256" key="3">
    <source>
        <dbReference type="ARBA" id="ARBA00023163"/>
    </source>
</evidence>
<dbReference type="InterPro" id="IPR009057">
    <property type="entry name" value="Homeodomain-like_sf"/>
</dbReference>
<dbReference type="Pfam" id="PF12833">
    <property type="entry name" value="HTH_18"/>
    <property type="match status" value="1"/>
</dbReference>
<evidence type="ECO:0000256" key="2">
    <source>
        <dbReference type="ARBA" id="ARBA00023125"/>
    </source>
</evidence>
<dbReference type="PANTHER" id="PTHR43280:SF2">
    <property type="entry name" value="HTH-TYPE TRANSCRIPTIONAL REGULATOR EXSA"/>
    <property type="match status" value="1"/>
</dbReference>
<dbReference type="EMBL" id="VTAV01000007">
    <property type="protein sequence ID" value="TYR35813.1"/>
    <property type="molecule type" value="Genomic_DNA"/>
</dbReference>
<comment type="caution">
    <text evidence="5">The sequence shown here is derived from an EMBL/GenBank/DDBJ whole genome shotgun (WGS) entry which is preliminary data.</text>
</comment>
<dbReference type="InterPro" id="IPR018062">
    <property type="entry name" value="HTH_AraC-typ_CS"/>
</dbReference>
<dbReference type="SMART" id="SM00342">
    <property type="entry name" value="HTH_ARAC"/>
    <property type="match status" value="1"/>
</dbReference>
<protein>
    <submittedName>
        <fullName evidence="5">AraC family transcriptional regulator</fullName>
    </submittedName>
</protein>
<gene>
    <name evidence="5" type="ORF">FXV77_12110</name>
</gene>
<accession>A0A5D4H6D5</accession>
<dbReference type="InterPro" id="IPR018060">
    <property type="entry name" value="HTH_AraC"/>
</dbReference>
<dbReference type="AlphaFoldDB" id="A0A5D4H6D5"/>
<keyword evidence="2" id="KW-0238">DNA-binding</keyword>
<reference evidence="5 6" key="1">
    <citation type="submission" date="2019-08" db="EMBL/GenBank/DDBJ databases">
        <title>Phlebobacter frassis gen. nov. sp. nov., a new member of family Sphingobacteriaceae isolated from sand fly rearing media.</title>
        <authorList>
            <person name="Kakumanu M.L."/>
            <person name="Marayati B.F."/>
            <person name="Wada-Katsumata A."/>
            <person name="Wasserberg G."/>
            <person name="Schal C."/>
            <person name="Apperson C.S."/>
            <person name="Ponnusamy L."/>
        </authorList>
    </citation>
    <scope>NUCLEOTIDE SEQUENCE [LARGE SCALE GENOMIC DNA]</scope>
    <source>
        <strain evidence="5 6">SSI9</strain>
    </source>
</reference>
<sequence>MFGIYFLLLCIFVPMRKENIETPVEIIYEKVNECPIRDRVYSFFQLVFVISGNGYQTFNGNRNSYQADDLFLLTPEDIHTFDVVTTTEFLLIRFNRSYLNEYDWKNLNHLECLLNNATHINGNILTVRSDKVIVKSLIETILQSIDKSDLFNEELKNYLINALLVVVARSISCYQLTDLQENFDKRFVNIVNYIHDNIYTPERLRTITISKQFNISESYLGRFFKAQCGETLQDYISKYKIRLIRNRLKYSDMRINEVADEFNFNDGSHLNKFFKKQSGVNLTEYKNSV</sequence>
<dbReference type="GO" id="GO:0043565">
    <property type="term" value="F:sequence-specific DNA binding"/>
    <property type="evidence" value="ECO:0007669"/>
    <property type="project" value="InterPro"/>
</dbReference>
<evidence type="ECO:0000313" key="5">
    <source>
        <dbReference type="EMBL" id="TYR35813.1"/>
    </source>
</evidence>
<evidence type="ECO:0000313" key="6">
    <source>
        <dbReference type="Proteomes" id="UP000322362"/>
    </source>
</evidence>
<dbReference type="InterPro" id="IPR037923">
    <property type="entry name" value="HTH-like"/>
</dbReference>
<dbReference type="SUPFAM" id="SSF51215">
    <property type="entry name" value="Regulatory protein AraC"/>
    <property type="match status" value="1"/>
</dbReference>
<dbReference type="GO" id="GO:0003700">
    <property type="term" value="F:DNA-binding transcription factor activity"/>
    <property type="evidence" value="ECO:0007669"/>
    <property type="project" value="InterPro"/>
</dbReference>
<dbReference type="Proteomes" id="UP000322362">
    <property type="component" value="Unassembled WGS sequence"/>
</dbReference>
<dbReference type="PANTHER" id="PTHR43280">
    <property type="entry name" value="ARAC-FAMILY TRANSCRIPTIONAL REGULATOR"/>
    <property type="match status" value="1"/>
</dbReference>
<name>A0A5D4H6D5_9SPHI</name>
<dbReference type="PROSITE" id="PS01124">
    <property type="entry name" value="HTH_ARAC_FAMILY_2"/>
    <property type="match status" value="1"/>
</dbReference>
<evidence type="ECO:0000256" key="1">
    <source>
        <dbReference type="ARBA" id="ARBA00023015"/>
    </source>
</evidence>
<keyword evidence="3" id="KW-0804">Transcription</keyword>
<dbReference type="InterPro" id="IPR003313">
    <property type="entry name" value="AraC-bd"/>
</dbReference>
<dbReference type="Pfam" id="PF02311">
    <property type="entry name" value="AraC_binding"/>
    <property type="match status" value="1"/>
</dbReference>
<keyword evidence="6" id="KW-1185">Reference proteome</keyword>
<feature type="domain" description="HTH araC/xylS-type" evidence="4">
    <location>
        <begin position="188"/>
        <end position="288"/>
    </location>
</feature>
<dbReference type="SUPFAM" id="SSF46689">
    <property type="entry name" value="Homeodomain-like"/>
    <property type="match status" value="1"/>
</dbReference>
<proteinExistence type="predicted"/>
<dbReference type="PROSITE" id="PS00041">
    <property type="entry name" value="HTH_ARAC_FAMILY_1"/>
    <property type="match status" value="1"/>
</dbReference>
<keyword evidence="1" id="KW-0805">Transcription regulation</keyword>
<dbReference type="Gene3D" id="1.10.10.60">
    <property type="entry name" value="Homeodomain-like"/>
    <property type="match status" value="2"/>
</dbReference>